<feature type="transmembrane region" description="Helical" evidence="1">
    <location>
        <begin position="183"/>
        <end position="202"/>
    </location>
</feature>
<feature type="transmembrane region" description="Helical" evidence="1">
    <location>
        <begin position="34"/>
        <end position="52"/>
    </location>
</feature>
<keyword evidence="1" id="KW-1133">Transmembrane helix</keyword>
<feature type="transmembrane region" description="Helical" evidence="1">
    <location>
        <begin position="518"/>
        <end position="539"/>
    </location>
</feature>
<dbReference type="GO" id="GO:0005886">
    <property type="term" value="C:plasma membrane"/>
    <property type="evidence" value="ECO:0007669"/>
    <property type="project" value="TreeGrafter"/>
</dbReference>
<feature type="transmembrane region" description="Helical" evidence="1">
    <location>
        <begin position="315"/>
        <end position="334"/>
    </location>
</feature>
<dbReference type="OrthoDB" id="8197893at2759"/>
<keyword evidence="1" id="KW-0472">Membrane</keyword>
<feature type="transmembrane region" description="Helical" evidence="1">
    <location>
        <begin position="223"/>
        <end position="245"/>
    </location>
</feature>
<evidence type="ECO:0000313" key="3">
    <source>
        <dbReference type="Proteomes" id="UP000606786"/>
    </source>
</evidence>
<feature type="transmembrane region" description="Helical" evidence="1">
    <location>
        <begin position="72"/>
        <end position="94"/>
    </location>
</feature>
<feature type="transmembrane region" description="Helical" evidence="1">
    <location>
        <begin position="569"/>
        <end position="588"/>
    </location>
</feature>
<organism evidence="2 3">
    <name type="scientific">Ceratitis capitata</name>
    <name type="common">Mediterranean fruit fly</name>
    <name type="synonym">Tephritis capitata</name>
    <dbReference type="NCBI Taxonomy" id="7213"/>
    <lineage>
        <taxon>Eukaryota</taxon>
        <taxon>Metazoa</taxon>
        <taxon>Ecdysozoa</taxon>
        <taxon>Arthropoda</taxon>
        <taxon>Hexapoda</taxon>
        <taxon>Insecta</taxon>
        <taxon>Pterygota</taxon>
        <taxon>Neoptera</taxon>
        <taxon>Endopterygota</taxon>
        <taxon>Diptera</taxon>
        <taxon>Brachycera</taxon>
        <taxon>Muscomorpha</taxon>
        <taxon>Tephritoidea</taxon>
        <taxon>Tephritidae</taxon>
        <taxon>Ceratitis</taxon>
        <taxon>Ceratitis</taxon>
    </lineage>
</organism>
<protein>
    <submittedName>
        <fullName evidence="2">(Mediterranean fruit fly) hypothetical protein</fullName>
    </submittedName>
</protein>
<keyword evidence="1" id="KW-0812">Transmembrane</keyword>
<gene>
    <name evidence="2" type="ORF">CCAP1982_LOCUS7969</name>
</gene>
<evidence type="ECO:0000313" key="2">
    <source>
        <dbReference type="EMBL" id="CAD6999445.1"/>
    </source>
</evidence>
<dbReference type="Proteomes" id="UP000606786">
    <property type="component" value="Unassembled WGS sequence"/>
</dbReference>
<name>A0A811UNQ1_CERCA</name>
<dbReference type="PANTHER" id="PTHR43243:SF98">
    <property type="entry name" value="TORN AND DIMINISHED RHABDOMERES, ISOFORM D"/>
    <property type="match status" value="1"/>
</dbReference>
<keyword evidence="3" id="KW-1185">Reference proteome</keyword>
<feature type="transmembrane region" description="Helical" evidence="1">
    <location>
        <begin position="545"/>
        <end position="562"/>
    </location>
</feature>
<sequence>MSESFVSVFNSARLALGSTVIVYLLSYNEACGPAIFFANIFAVTYALMAAYCKSSLNTLQMPYIRASNKFDYTVLFLATWMDVLSLLCACATLARTMSTSLDAMTGGMAHIFLLGRNSSPNEPWPDILGVAVVILITAMFMLGLENSHVFHVIMWIGMFIINSIPIGATYLKADIVEWTRYLFRPNGLTSLLTPAAILVFAYPSEFPMRNSCFERFRELRSFCVTHFFLTVTILFLSTVVTYKTVEEYIANPLFTLLDEVDLHKLVPAVGCLLMLTSSAAYLQFFPELYGIIVRFATSEWKVLSRQISYESPDSGSPVLAIFISGSLCAMLAFACPMQHLILMLAASYLVAVYLRAFYLLYIPYRPKYIQRTFTISSLEYSRLPTGARAKRERSASKSGLKRSLLNVASKSVASKSEIKIIKHKKKAKKELEKEWLLLGEPTSPCPTREPKDVESAMQTSRETTDTHYVYPEKVEATDTESSTDIDAIVDEYRQKVRITTTGLISITTRVPTIISWRLGLFFICLVPFGSLLFGTASILQKQDELLTSGAVSVLMSSMLSLFPRHKSGVVLVNSMFCSIVMLASASLYSACAYYTWPAIVFWTLAGLMLLLRCDNWCCSCFEQSGGSIQEQLIPSDAPKPKALTKSTTIHIPGPPTNLVTIPTHVNAASS</sequence>
<proteinExistence type="predicted"/>
<dbReference type="AlphaFoldDB" id="A0A811UNQ1"/>
<dbReference type="GO" id="GO:0015171">
    <property type="term" value="F:amino acid transmembrane transporter activity"/>
    <property type="evidence" value="ECO:0007669"/>
    <property type="project" value="TreeGrafter"/>
</dbReference>
<dbReference type="PANTHER" id="PTHR43243">
    <property type="entry name" value="INNER MEMBRANE TRANSPORTER YGJI-RELATED"/>
    <property type="match status" value="1"/>
</dbReference>
<dbReference type="Gene3D" id="1.20.1740.10">
    <property type="entry name" value="Amino acid/polyamine transporter I"/>
    <property type="match status" value="1"/>
</dbReference>
<accession>A0A811UNQ1</accession>
<evidence type="ECO:0000256" key="1">
    <source>
        <dbReference type="SAM" id="Phobius"/>
    </source>
</evidence>
<feature type="transmembrane region" description="Helical" evidence="1">
    <location>
        <begin position="340"/>
        <end position="361"/>
    </location>
</feature>
<feature type="transmembrane region" description="Helical" evidence="1">
    <location>
        <begin position="594"/>
        <end position="611"/>
    </location>
</feature>
<dbReference type="EMBL" id="CAJHJT010000012">
    <property type="protein sequence ID" value="CAD6999445.1"/>
    <property type="molecule type" value="Genomic_DNA"/>
</dbReference>
<feature type="transmembrane region" description="Helical" evidence="1">
    <location>
        <begin position="127"/>
        <end position="145"/>
    </location>
</feature>
<reference evidence="2" key="1">
    <citation type="submission" date="2020-11" db="EMBL/GenBank/DDBJ databases">
        <authorList>
            <person name="Whitehead M."/>
        </authorList>
    </citation>
    <scope>NUCLEOTIDE SEQUENCE</scope>
    <source>
        <strain evidence="2">EGII</strain>
    </source>
</reference>
<feature type="transmembrane region" description="Helical" evidence="1">
    <location>
        <begin position="152"/>
        <end position="171"/>
    </location>
</feature>
<feature type="transmembrane region" description="Helical" evidence="1">
    <location>
        <begin position="12"/>
        <end position="28"/>
    </location>
</feature>
<feature type="transmembrane region" description="Helical" evidence="1">
    <location>
        <begin position="265"/>
        <end position="285"/>
    </location>
</feature>
<comment type="caution">
    <text evidence="2">The sequence shown here is derived from an EMBL/GenBank/DDBJ whole genome shotgun (WGS) entry which is preliminary data.</text>
</comment>